<evidence type="ECO:0000256" key="1">
    <source>
        <dbReference type="SAM" id="MobiDB-lite"/>
    </source>
</evidence>
<accession>A0AAP1EYV4</accession>
<feature type="compositionally biased region" description="Basic and acidic residues" evidence="1">
    <location>
        <begin position="81"/>
        <end position="94"/>
    </location>
</feature>
<dbReference type="Proteomes" id="UP000036790">
    <property type="component" value="Unassembled WGS sequence"/>
</dbReference>
<dbReference type="InterPro" id="IPR009057">
    <property type="entry name" value="Homeodomain-like_sf"/>
</dbReference>
<dbReference type="EMBL" id="LHUJ01000181">
    <property type="protein sequence ID" value="KOR44713.1"/>
    <property type="molecule type" value="Genomic_DNA"/>
</dbReference>
<gene>
    <name evidence="2" type="ORF">ADT25_10070</name>
</gene>
<evidence type="ECO:0000313" key="2">
    <source>
        <dbReference type="EMBL" id="KOR44713.1"/>
    </source>
</evidence>
<reference evidence="2 3" key="1">
    <citation type="submission" date="2015-07" db="EMBL/GenBank/DDBJ databases">
        <authorList>
            <consortium name="Consortium for Microbial Forensics and Genomics (microFORGE)"/>
            <person name="Knight B.M."/>
            <person name="Roberts D.P."/>
            <person name="Lin D."/>
            <person name="Hari K."/>
            <person name="Fletcher J."/>
            <person name="Melcher U."/>
            <person name="Blagden T."/>
            <person name="Winegar R.A."/>
        </authorList>
    </citation>
    <scope>NUCLEOTIDE SEQUENCE [LARGE SCALE GENOMIC DNA]</scope>
    <source>
        <strain evidence="2 3">X11-5A</strain>
    </source>
</reference>
<proteinExistence type="predicted"/>
<feature type="non-terminal residue" evidence="2">
    <location>
        <position position="136"/>
    </location>
</feature>
<name>A0AAP1EYV4_9XANT</name>
<evidence type="ECO:0008006" key="4">
    <source>
        <dbReference type="Google" id="ProtNLM"/>
    </source>
</evidence>
<organism evidence="2 3">
    <name type="scientific">Xanthomonas oryzae</name>
    <dbReference type="NCBI Taxonomy" id="347"/>
    <lineage>
        <taxon>Bacteria</taxon>
        <taxon>Pseudomonadati</taxon>
        <taxon>Pseudomonadota</taxon>
        <taxon>Gammaproteobacteria</taxon>
        <taxon>Lysobacterales</taxon>
        <taxon>Lysobacteraceae</taxon>
        <taxon>Xanthomonas</taxon>
    </lineage>
</organism>
<sequence length="136" mass="15651">MGRPPKIQAEHEAMLVQIVESDPTATMEEVRLELFRRCNVKVHDRTLASTLKRLGIERMPSHEVVTIEKAETDVPRYGYTDAHRRQTPDARRQTPEQTYPSCLIDAEWELVKDIFENEGGRGLPPRISRRVLVDAC</sequence>
<evidence type="ECO:0000313" key="3">
    <source>
        <dbReference type="Proteomes" id="UP000036790"/>
    </source>
</evidence>
<protein>
    <recommendedName>
        <fullName evidence="4">Transposase</fullName>
    </recommendedName>
</protein>
<reference evidence="2 3" key="2">
    <citation type="submission" date="2015-09" db="EMBL/GenBank/DDBJ databases">
        <title>Draft genome sequence of Xanthomonas oryzae pv. USA str. X11-5A.</title>
        <authorList>
            <person name="Knight B.M."/>
            <person name="Roberts D.P."/>
            <person name="Lin D."/>
            <person name="Hari K."/>
            <person name="Fletcher J."/>
            <person name="Melcher U."/>
            <person name="Blagden T."/>
            <person name="Winegar R.A."/>
        </authorList>
    </citation>
    <scope>NUCLEOTIDE SEQUENCE [LARGE SCALE GENOMIC DNA]</scope>
    <source>
        <strain evidence="2 3">X11-5A</strain>
    </source>
</reference>
<comment type="caution">
    <text evidence="2">The sequence shown here is derived from an EMBL/GenBank/DDBJ whole genome shotgun (WGS) entry which is preliminary data.</text>
</comment>
<feature type="region of interest" description="Disordered" evidence="1">
    <location>
        <begin position="76"/>
        <end position="97"/>
    </location>
</feature>
<dbReference type="SUPFAM" id="SSF46689">
    <property type="entry name" value="Homeodomain-like"/>
    <property type="match status" value="1"/>
</dbReference>
<dbReference type="AlphaFoldDB" id="A0AAP1EYV4"/>